<evidence type="ECO:0000256" key="3">
    <source>
        <dbReference type="ARBA" id="ARBA00022840"/>
    </source>
</evidence>
<dbReference type="CDD" id="cd24028">
    <property type="entry name" value="ASKHA_NBD_HSP70_HSPA1-like"/>
    <property type="match status" value="1"/>
</dbReference>
<dbReference type="PANTHER" id="PTHR19375">
    <property type="entry name" value="HEAT SHOCK PROTEIN 70KDA"/>
    <property type="match status" value="1"/>
</dbReference>
<dbReference type="Gene3D" id="1.20.1270.10">
    <property type="match status" value="1"/>
</dbReference>
<dbReference type="SUPFAM" id="SSF100934">
    <property type="entry name" value="Heat shock protein 70kD (HSP70), C-terminal subdomain"/>
    <property type="match status" value="1"/>
</dbReference>
<keyword evidence="6" id="KW-1185">Reference proteome</keyword>
<evidence type="ECO:0000313" key="5">
    <source>
        <dbReference type="EMBL" id="ABN66286.2"/>
    </source>
</evidence>
<dbReference type="InterPro" id="IPR043129">
    <property type="entry name" value="ATPase_NBD"/>
</dbReference>
<dbReference type="Gene3D" id="2.60.34.10">
    <property type="entry name" value="Substrate Binding Domain Of DNAk, Chain A, domain 1"/>
    <property type="match status" value="1"/>
</dbReference>
<dbReference type="InterPro" id="IPR018181">
    <property type="entry name" value="Heat_shock_70_CS"/>
</dbReference>
<evidence type="ECO:0000256" key="1">
    <source>
        <dbReference type="ARBA" id="ARBA00007381"/>
    </source>
</evidence>
<dbReference type="eggNOG" id="KOG0101">
    <property type="taxonomic scope" value="Eukaryota"/>
</dbReference>
<dbReference type="SUPFAM" id="SSF100920">
    <property type="entry name" value="Heat shock protein 70kD (HSP70), peptide-binding domain"/>
    <property type="match status" value="1"/>
</dbReference>
<gene>
    <name evidence="5" type="primary">HSP70.2</name>
    <name evidence="5" type="ORF">PICST_45857</name>
</gene>
<dbReference type="PRINTS" id="PR00301">
    <property type="entry name" value="HEATSHOCK70"/>
</dbReference>
<dbReference type="Pfam" id="PF00012">
    <property type="entry name" value="HSP70"/>
    <property type="match status" value="1"/>
</dbReference>
<dbReference type="EMBL" id="CP000498">
    <property type="protein sequence ID" value="ABN66286.2"/>
    <property type="molecule type" value="Genomic_DNA"/>
</dbReference>
<keyword evidence="3 4" id="KW-0067">ATP-binding</keyword>
<dbReference type="OrthoDB" id="2401965at2759"/>
<dbReference type="PROSITE" id="PS00329">
    <property type="entry name" value="HSP70_2"/>
    <property type="match status" value="1"/>
</dbReference>
<keyword evidence="5" id="KW-0346">Stress response</keyword>
<dbReference type="FunFam" id="3.90.640.10:FF:000010">
    <property type="entry name" value="heat shock 70 kDa protein 14"/>
    <property type="match status" value="1"/>
</dbReference>
<accession>A3LSS7</accession>
<dbReference type="Proteomes" id="UP000002258">
    <property type="component" value="Chromosome 4"/>
</dbReference>
<keyword evidence="2 4" id="KW-0547">Nucleotide-binding</keyword>
<feature type="non-terminal residue" evidence="5">
    <location>
        <position position="593"/>
    </location>
</feature>
<dbReference type="PROSITE" id="PS01036">
    <property type="entry name" value="HSP70_3"/>
    <property type="match status" value="1"/>
</dbReference>
<dbReference type="RefSeq" id="XP_001384315.2">
    <property type="nucleotide sequence ID" value="XM_001384278.1"/>
</dbReference>
<dbReference type="Gene3D" id="3.30.30.30">
    <property type="match status" value="1"/>
</dbReference>
<dbReference type="STRING" id="322104.A3LSS7"/>
<dbReference type="Gene3D" id="3.90.640.10">
    <property type="entry name" value="Actin, Chain A, domain 4"/>
    <property type="match status" value="1"/>
</dbReference>
<dbReference type="GeneID" id="4838799"/>
<dbReference type="Gene3D" id="3.30.420.40">
    <property type="match status" value="2"/>
</dbReference>
<dbReference type="GO" id="GO:0005524">
    <property type="term" value="F:ATP binding"/>
    <property type="evidence" value="ECO:0007669"/>
    <property type="project" value="UniProtKB-KW"/>
</dbReference>
<reference evidence="5 6" key="1">
    <citation type="journal article" date="2007" name="Nat. Biotechnol.">
        <title>Genome sequence of the lignocellulose-bioconverting and xylose-fermenting yeast Pichia stipitis.</title>
        <authorList>
            <person name="Jeffries T.W."/>
            <person name="Grigoriev I.V."/>
            <person name="Grimwood J."/>
            <person name="Laplaza J.M."/>
            <person name="Aerts A."/>
            <person name="Salamov A."/>
            <person name="Schmutz J."/>
            <person name="Lindquist E."/>
            <person name="Dehal P."/>
            <person name="Shapiro H."/>
            <person name="Jin Y.S."/>
            <person name="Passoth V."/>
            <person name="Richardson P.M."/>
        </authorList>
    </citation>
    <scope>NUCLEOTIDE SEQUENCE [LARGE SCALE GENOMIC DNA]</scope>
    <source>
        <strain evidence="6">ATCC 58785 / CBS 6054 / NBRC 10063 / NRRL Y-11545</strain>
    </source>
</reference>
<evidence type="ECO:0000313" key="6">
    <source>
        <dbReference type="Proteomes" id="UP000002258"/>
    </source>
</evidence>
<dbReference type="InParanoid" id="A3LSS7"/>
<evidence type="ECO:0000256" key="2">
    <source>
        <dbReference type="ARBA" id="ARBA00022741"/>
    </source>
</evidence>
<dbReference type="InterPro" id="IPR013126">
    <property type="entry name" value="Hsp_70_fam"/>
</dbReference>
<dbReference type="SUPFAM" id="SSF53067">
    <property type="entry name" value="Actin-like ATPase domain"/>
    <property type="match status" value="2"/>
</dbReference>
<proteinExistence type="inferred from homology"/>
<protein>
    <submittedName>
        <fullName evidence="5">Heat shock protein 70</fullName>
    </submittedName>
</protein>
<comment type="similarity">
    <text evidence="1 4">Belongs to the heat shock protein 70 family.</text>
</comment>
<dbReference type="InterPro" id="IPR029048">
    <property type="entry name" value="HSP70_C_sf"/>
</dbReference>
<dbReference type="InterPro" id="IPR029047">
    <property type="entry name" value="HSP70_peptide-bd_sf"/>
</dbReference>
<name>A3LSS7_PICST</name>
<evidence type="ECO:0000256" key="4">
    <source>
        <dbReference type="RuleBase" id="RU003322"/>
    </source>
</evidence>
<dbReference type="GO" id="GO:0140662">
    <property type="term" value="F:ATP-dependent protein folding chaperone"/>
    <property type="evidence" value="ECO:0007669"/>
    <property type="project" value="InterPro"/>
</dbReference>
<sequence length="593" mass="65597">MSYAIGIDLGTTYSCVGVFRNQRVEIIPNELGKRTTPSCVAFNSFHTHIGEAAVNERAENPTNTIFGIKRIIGKDSYDDVGKFPFEITKSKSGLVIKVSFNGKKRKLKPELISAMILRKLKTDAEIYLGADVKNAVITVPATFNDKQRQATKDAALIAGLNVKRIINEPTAAALSYGIDKKQETLNVLVYDLGGGTLDVSLLEVTEGKFTVKATAGISHLGGEDFDDQLVNYLVSDINKQFKEDILRNPRVLMRLKLACERAKIMLSAYSQTTIELDSLVGGHDYSVIVTRAKFENLCLGLFKRTLDPIKQVLRENNECHVDEIVMVGGSSKIPKIQEIVSSYFGNKVLNTSMNPDEAIAAGAAIQAAMLSKNCPMDLEKITLVDITPLSLGIEITGKVFDIVVPKNSILPVKVTKGYTTAFSNQTLIKILVLEGERPLSTDNRALGEFVLKVPKAPIGTVKIDVSFTIDENGILTVSAVDKMSYSHKEIIIEGQNRRLTNEEIKAMVKEAEEFRAVDEKKLRAVRAVKAEKELRLFLSSINFSEDGESGSNITPEDRETLQTTSTEVFEWVEKNKDVSTEEYITKRDFLRSL</sequence>
<dbReference type="KEGG" id="pic:PICST_45857"/>
<dbReference type="AlphaFoldDB" id="A3LSS7"/>
<organism evidence="5 6">
    <name type="scientific">Scheffersomyces stipitis (strain ATCC 58785 / CBS 6054 / NBRC 10063 / NRRL Y-11545)</name>
    <name type="common">Yeast</name>
    <name type="synonym">Pichia stipitis</name>
    <dbReference type="NCBI Taxonomy" id="322104"/>
    <lineage>
        <taxon>Eukaryota</taxon>
        <taxon>Fungi</taxon>
        <taxon>Dikarya</taxon>
        <taxon>Ascomycota</taxon>
        <taxon>Saccharomycotina</taxon>
        <taxon>Pichiomycetes</taxon>
        <taxon>Debaryomycetaceae</taxon>
        <taxon>Scheffersomyces</taxon>
    </lineage>
</organism>
<dbReference type="HOGENOM" id="CLU_005965_0_1_1"/>
<dbReference type="PROSITE" id="PS00297">
    <property type="entry name" value="HSP70_1"/>
    <property type="match status" value="1"/>
</dbReference>